<evidence type="ECO:0000256" key="3">
    <source>
        <dbReference type="ARBA" id="ARBA00022833"/>
    </source>
</evidence>
<feature type="compositionally biased region" description="Basic and acidic residues" evidence="5">
    <location>
        <begin position="400"/>
        <end position="409"/>
    </location>
</feature>
<feature type="compositionally biased region" description="Polar residues" evidence="5">
    <location>
        <begin position="477"/>
        <end position="492"/>
    </location>
</feature>
<name>A0A8H4W3Y9_9HELO</name>
<dbReference type="SMART" id="SM00184">
    <property type="entry name" value="RING"/>
    <property type="match status" value="2"/>
</dbReference>
<dbReference type="InterPro" id="IPR001965">
    <property type="entry name" value="Znf_PHD"/>
</dbReference>
<evidence type="ECO:0008006" key="10">
    <source>
        <dbReference type="Google" id="ProtNLM"/>
    </source>
</evidence>
<dbReference type="Pfam" id="PF13639">
    <property type="entry name" value="zf-RING_2"/>
    <property type="match status" value="1"/>
</dbReference>
<dbReference type="PROSITE" id="PS50016">
    <property type="entry name" value="ZF_PHD_2"/>
    <property type="match status" value="1"/>
</dbReference>
<dbReference type="Pfam" id="PF00628">
    <property type="entry name" value="PHD"/>
    <property type="match status" value="1"/>
</dbReference>
<organism evidence="8 9">
    <name type="scientific">Cudoniella acicularis</name>
    <dbReference type="NCBI Taxonomy" id="354080"/>
    <lineage>
        <taxon>Eukaryota</taxon>
        <taxon>Fungi</taxon>
        <taxon>Dikarya</taxon>
        <taxon>Ascomycota</taxon>
        <taxon>Pezizomycotina</taxon>
        <taxon>Leotiomycetes</taxon>
        <taxon>Helotiales</taxon>
        <taxon>Tricladiaceae</taxon>
        <taxon>Cudoniella</taxon>
    </lineage>
</organism>
<evidence type="ECO:0000256" key="1">
    <source>
        <dbReference type="ARBA" id="ARBA00022723"/>
    </source>
</evidence>
<protein>
    <recommendedName>
        <fullName evidence="10">PHD and RING finger domain-containing protein</fullName>
    </recommendedName>
</protein>
<reference evidence="8 9" key="1">
    <citation type="submission" date="2020-03" db="EMBL/GenBank/DDBJ databases">
        <title>Draft Genome Sequence of Cudoniella acicularis.</title>
        <authorList>
            <person name="Buettner E."/>
            <person name="Kellner H."/>
        </authorList>
    </citation>
    <scope>NUCLEOTIDE SEQUENCE [LARGE SCALE GENOMIC DNA]</scope>
    <source>
        <strain evidence="8 9">DSM 108380</strain>
    </source>
</reference>
<feature type="compositionally biased region" description="Basic and acidic residues" evidence="5">
    <location>
        <begin position="560"/>
        <end position="571"/>
    </location>
</feature>
<evidence type="ECO:0000313" key="9">
    <source>
        <dbReference type="Proteomes" id="UP000566819"/>
    </source>
</evidence>
<feature type="compositionally biased region" description="Low complexity" evidence="5">
    <location>
        <begin position="38"/>
        <end position="57"/>
    </location>
</feature>
<dbReference type="PANTHER" id="PTHR12618:SF20">
    <property type="entry name" value="PHD AND RING FINGER DOMAIN-CONTAINING PROTEIN 1"/>
    <property type="match status" value="1"/>
</dbReference>
<feature type="compositionally biased region" description="Polar residues" evidence="5">
    <location>
        <begin position="423"/>
        <end position="444"/>
    </location>
</feature>
<gene>
    <name evidence="8" type="ORF">G7Y89_g7297</name>
</gene>
<dbReference type="SUPFAM" id="SSF57850">
    <property type="entry name" value="RING/U-box"/>
    <property type="match status" value="1"/>
</dbReference>
<dbReference type="EMBL" id="JAAMPI010000505">
    <property type="protein sequence ID" value="KAF4630840.1"/>
    <property type="molecule type" value="Genomic_DNA"/>
</dbReference>
<feature type="region of interest" description="Disordered" evidence="5">
    <location>
        <begin position="85"/>
        <end position="105"/>
    </location>
</feature>
<dbReference type="SMART" id="SM00249">
    <property type="entry name" value="PHD"/>
    <property type="match status" value="1"/>
</dbReference>
<keyword evidence="9" id="KW-1185">Reference proteome</keyword>
<dbReference type="GO" id="GO:0008270">
    <property type="term" value="F:zinc ion binding"/>
    <property type="evidence" value="ECO:0007669"/>
    <property type="project" value="UniProtKB-KW"/>
</dbReference>
<proteinExistence type="predicted"/>
<feature type="domain" description="PHD-type" evidence="6">
    <location>
        <begin position="184"/>
        <end position="232"/>
    </location>
</feature>
<accession>A0A8H4W3Y9</accession>
<feature type="compositionally biased region" description="Basic and acidic residues" evidence="5">
    <location>
        <begin position="1"/>
        <end position="11"/>
    </location>
</feature>
<comment type="caution">
    <text evidence="8">The sequence shown here is derived from an EMBL/GenBank/DDBJ whole genome shotgun (WGS) entry which is preliminary data.</text>
</comment>
<dbReference type="PROSITE" id="PS01359">
    <property type="entry name" value="ZF_PHD_1"/>
    <property type="match status" value="1"/>
</dbReference>
<feature type="compositionally biased region" description="Basic and acidic residues" evidence="5">
    <location>
        <begin position="361"/>
        <end position="381"/>
    </location>
</feature>
<evidence type="ECO:0000313" key="8">
    <source>
        <dbReference type="EMBL" id="KAF4630840.1"/>
    </source>
</evidence>
<dbReference type="PANTHER" id="PTHR12618">
    <property type="entry name" value="PHD AND RING FINGER DOMAIN-CONTAINING PROTEIN 1"/>
    <property type="match status" value="1"/>
</dbReference>
<dbReference type="InterPro" id="IPR019787">
    <property type="entry name" value="Znf_PHD-finger"/>
</dbReference>
<dbReference type="InterPro" id="IPR013083">
    <property type="entry name" value="Znf_RING/FYVE/PHD"/>
</dbReference>
<dbReference type="PROSITE" id="PS50089">
    <property type="entry name" value="ZF_RING_2"/>
    <property type="match status" value="1"/>
</dbReference>
<dbReference type="OrthoDB" id="8062037at2759"/>
<dbReference type="InterPro" id="IPR001841">
    <property type="entry name" value="Znf_RING"/>
</dbReference>
<dbReference type="SUPFAM" id="SSF57903">
    <property type="entry name" value="FYVE/PHD zinc finger"/>
    <property type="match status" value="1"/>
</dbReference>
<keyword evidence="1" id="KW-0479">Metal-binding</keyword>
<dbReference type="AlphaFoldDB" id="A0A8H4W3Y9"/>
<evidence type="ECO:0000259" key="6">
    <source>
        <dbReference type="PROSITE" id="PS50016"/>
    </source>
</evidence>
<keyword evidence="2 4" id="KW-0863">Zinc-finger</keyword>
<dbReference type="Gene3D" id="3.30.40.10">
    <property type="entry name" value="Zinc/RING finger domain, C3HC4 (zinc finger)"/>
    <property type="match status" value="2"/>
</dbReference>
<evidence type="ECO:0000256" key="4">
    <source>
        <dbReference type="PROSITE-ProRule" id="PRU00175"/>
    </source>
</evidence>
<feature type="compositionally biased region" description="Polar residues" evidence="5">
    <location>
        <begin position="549"/>
        <end position="559"/>
    </location>
</feature>
<feature type="domain" description="RING-type" evidence="7">
    <location>
        <begin position="63"/>
        <end position="137"/>
    </location>
</feature>
<dbReference type="InterPro" id="IPR011011">
    <property type="entry name" value="Znf_FYVE_PHD"/>
</dbReference>
<dbReference type="Proteomes" id="UP000566819">
    <property type="component" value="Unassembled WGS sequence"/>
</dbReference>
<keyword evidence="3" id="KW-0862">Zinc</keyword>
<evidence type="ECO:0000259" key="7">
    <source>
        <dbReference type="PROSITE" id="PS50089"/>
    </source>
</evidence>
<evidence type="ECO:0000256" key="2">
    <source>
        <dbReference type="ARBA" id="ARBA00022771"/>
    </source>
</evidence>
<feature type="region of interest" description="Disordered" evidence="5">
    <location>
        <begin position="331"/>
        <end position="598"/>
    </location>
</feature>
<feature type="compositionally biased region" description="Low complexity" evidence="5">
    <location>
        <begin position="493"/>
        <end position="517"/>
    </location>
</feature>
<dbReference type="InterPro" id="IPR047157">
    <property type="entry name" value="PHRF1/Atg35"/>
</dbReference>
<sequence>MPPSMDDHSSFAEDDSDMVPDAMVHDLQVANGPGKVANPTTELPTTPNTENSTNDSSADGDQCIVCLDLLTDISNPIAQALGDAGERAHPNAQPPPPHPGQEEKQAQIALIKPCGHILHDECLRLWSQKANSCPICRQTFNLVEVLDKVDGTVQSEYAVEDKKQSASTEFDPNWIVAAVEEEESVPCPICGNAEREDVLLLCDGCNAPYHTFCIGLSGVPRGQWFCMECHNDGLGEAAHEEREMRPFENYRLGPRTQAMVRRDRVRERHNLWVGTWNDISNRVHDATGLDLDFSDDEGALTEFRRLHRRTSDETRAFRQWQQRLEIAGRQGARDIFRAAAPPNLPRTRRPRTPPTPAETVEETRAWGDFEKAKEMDTEPSRGRKRKSRSATNSATASPADRSEPREPERKLKRPRTRRVLPEASSSTMTQPIPQINGSRNSRSPPTRPVIDTAEPSFLSSLLKEVEMGVTSDDDSSRTAFSSTTVSGPNRVTSPSVEYSSPAASPSPSSSHTPRASSITPPPHIAKRHPSPCPLTSHVEPIYPRADYSPNRSPGETSDMTNRDPTRNEVRQPRPRRQKPTPLALSRSPDSSPVRATMSAQAKESINLIVKSALAPHWKSSEISKEQYADVNRDVSRKLYEMVADRDVSEEKEKWEKIAVNEVATAVQALTSEG</sequence>
<dbReference type="InterPro" id="IPR019786">
    <property type="entry name" value="Zinc_finger_PHD-type_CS"/>
</dbReference>
<evidence type="ECO:0000256" key="5">
    <source>
        <dbReference type="SAM" id="MobiDB-lite"/>
    </source>
</evidence>
<feature type="region of interest" description="Disordered" evidence="5">
    <location>
        <begin position="1"/>
        <end position="58"/>
    </location>
</feature>